<evidence type="ECO:0000313" key="2">
    <source>
        <dbReference type="Proteomes" id="UP000789901"/>
    </source>
</evidence>
<keyword evidence="2" id="KW-1185">Reference proteome</keyword>
<name>A0ABN7UQK1_GIGMA</name>
<dbReference type="Proteomes" id="UP000789901">
    <property type="component" value="Unassembled WGS sequence"/>
</dbReference>
<feature type="non-terminal residue" evidence="1">
    <location>
        <position position="43"/>
    </location>
</feature>
<gene>
    <name evidence="1" type="ORF">GMARGA_LOCUS9145</name>
</gene>
<dbReference type="EMBL" id="CAJVQB010004835">
    <property type="protein sequence ID" value="CAG8646924.1"/>
    <property type="molecule type" value="Genomic_DNA"/>
</dbReference>
<reference evidence="1 2" key="1">
    <citation type="submission" date="2021-06" db="EMBL/GenBank/DDBJ databases">
        <authorList>
            <person name="Kallberg Y."/>
            <person name="Tangrot J."/>
            <person name="Rosling A."/>
        </authorList>
    </citation>
    <scope>NUCLEOTIDE SEQUENCE [LARGE SCALE GENOMIC DNA]</scope>
    <source>
        <strain evidence="1 2">120-4 pot B 10/14</strain>
    </source>
</reference>
<comment type="caution">
    <text evidence="1">The sequence shown here is derived from an EMBL/GenBank/DDBJ whole genome shotgun (WGS) entry which is preliminary data.</text>
</comment>
<organism evidence="1 2">
    <name type="scientific">Gigaspora margarita</name>
    <dbReference type="NCBI Taxonomy" id="4874"/>
    <lineage>
        <taxon>Eukaryota</taxon>
        <taxon>Fungi</taxon>
        <taxon>Fungi incertae sedis</taxon>
        <taxon>Mucoromycota</taxon>
        <taxon>Glomeromycotina</taxon>
        <taxon>Glomeromycetes</taxon>
        <taxon>Diversisporales</taxon>
        <taxon>Gigasporaceae</taxon>
        <taxon>Gigaspora</taxon>
    </lineage>
</organism>
<sequence>MKCQCCAILTIPPFMTLLIAENEAQSAELVTQIRNSAEQSAEL</sequence>
<proteinExistence type="predicted"/>
<accession>A0ABN7UQK1</accession>
<protein>
    <submittedName>
        <fullName evidence="1">23240_t:CDS:1</fullName>
    </submittedName>
</protein>
<evidence type="ECO:0000313" key="1">
    <source>
        <dbReference type="EMBL" id="CAG8646924.1"/>
    </source>
</evidence>